<gene>
    <name evidence="1" type="ORF">TcWFU_007907</name>
</gene>
<keyword evidence="2" id="KW-1185">Reference proteome</keyword>
<evidence type="ECO:0000313" key="1">
    <source>
        <dbReference type="EMBL" id="KAL5110726.1"/>
    </source>
</evidence>
<organism evidence="1 2">
    <name type="scientific">Taenia crassiceps</name>
    <dbReference type="NCBI Taxonomy" id="6207"/>
    <lineage>
        <taxon>Eukaryota</taxon>
        <taxon>Metazoa</taxon>
        <taxon>Spiralia</taxon>
        <taxon>Lophotrochozoa</taxon>
        <taxon>Platyhelminthes</taxon>
        <taxon>Cestoda</taxon>
        <taxon>Eucestoda</taxon>
        <taxon>Cyclophyllidea</taxon>
        <taxon>Taeniidae</taxon>
        <taxon>Taenia</taxon>
    </lineage>
</organism>
<name>A0ABR4QME8_9CEST</name>
<proteinExistence type="predicted"/>
<dbReference type="Proteomes" id="UP001651158">
    <property type="component" value="Unassembled WGS sequence"/>
</dbReference>
<reference evidence="1 2" key="1">
    <citation type="journal article" date="2022" name="Front. Cell. Infect. Microbiol.">
        <title>The Genomes of Two Strains of Taenia crassiceps the Animal Model for the Study of Human Cysticercosis.</title>
        <authorList>
            <person name="Bobes R.J."/>
            <person name="Estrada K."/>
            <person name="Rios-Valencia D.G."/>
            <person name="Calderon-Gallegos A."/>
            <person name="de la Torre P."/>
            <person name="Carrero J.C."/>
            <person name="Sanchez-Flores A."/>
            <person name="Laclette J.P."/>
        </authorList>
    </citation>
    <scope>NUCLEOTIDE SEQUENCE [LARGE SCALE GENOMIC DNA]</scope>
    <source>
        <strain evidence="1">WFUcys</strain>
    </source>
</reference>
<comment type="caution">
    <text evidence="1">The sequence shown here is derived from an EMBL/GenBank/DDBJ whole genome shotgun (WGS) entry which is preliminary data.</text>
</comment>
<protein>
    <submittedName>
        <fullName evidence="1">Uncharacterized protein</fullName>
    </submittedName>
</protein>
<sequence>MVDGGGLRRRCLRGKAWRLWPGEEEEGGFTRLRGNRSALWALPHVAALALPRAAAQSCGGAIGTESQRNLMQFRHHIHLNCLTYHLSDFFLLYFVYPPVYGR</sequence>
<evidence type="ECO:0000313" key="2">
    <source>
        <dbReference type="Proteomes" id="UP001651158"/>
    </source>
</evidence>
<dbReference type="EMBL" id="JAKROA010000002">
    <property type="protein sequence ID" value="KAL5110726.1"/>
    <property type="molecule type" value="Genomic_DNA"/>
</dbReference>
<accession>A0ABR4QME8</accession>